<keyword evidence="5 6" id="KW-0539">Nucleus</keyword>
<dbReference type="Pfam" id="PF08158">
    <property type="entry name" value="SDA1_HEAT"/>
    <property type="match status" value="1"/>
</dbReference>
<keyword evidence="12" id="KW-1185">Reference proteome</keyword>
<evidence type="ECO:0000256" key="5">
    <source>
        <dbReference type="ARBA" id="ARBA00023242"/>
    </source>
</evidence>
<gene>
    <name evidence="11" type="ORF">SNE40_001207</name>
</gene>
<dbReference type="InterPro" id="IPR048292">
    <property type="entry name" value="SDA1_C"/>
</dbReference>
<comment type="similarity">
    <text evidence="1 6">Belongs to the SDA1 family.</text>
</comment>
<evidence type="ECO:0000256" key="6">
    <source>
        <dbReference type="RuleBase" id="RU365057"/>
    </source>
</evidence>
<evidence type="ECO:0000259" key="9">
    <source>
        <dbReference type="Pfam" id="PF08158"/>
    </source>
</evidence>
<dbReference type="InterPro" id="IPR007949">
    <property type="entry name" value="SDA1_MD"/>
</dbReference>
<organism evidence="11 12">
    <name type="scientific">Patella caerulea</name>
    <name type="common">Rayed Mediterranean limpet</name>
    <dbReference type="NCBI Taxonomy" id="87958"/>
    <lineage>
        <taxon>Eukaryota</taxon>
        <taxon>Metazoa</taxon>
        <taxon>Spiralia</taxon>
        <taxon>Lophotrochozoa</taxon>
        <taxon>Mollusca</taxon>
        <taxon>Gastropoda</taxon>
        <taxon>Patellogastropoda</taxon>
        <taxon>Patelloidea</taxon>
        <taxon>Patellidae</taxon>
        <taxon>Patella</taxon>
    </lineage>
</organism>
<dbReference type="InterPro" id="IPR012977">
    <property type="entry name" value="SDA1_N"/>
</dbReference>
<dbReference type="InterPro" id="IPR027312">
    <property type="entry name" value="Sda1"/>
</dbReference>
<keyword evidence="2 6" id="KW-0813">Transport</keyword>
<dbReference type="AlphaFoldDB" id="A0AAN8QHU0"/>
<evidence type="ECO:0000313" key="12">
    <source>
        <dbReference type="Proteomes" id="UP001347796"/>
    </source>
</evidence>
<feature type="compositionally biased region" description="Acidic residues" evidence="7">
    <location>
        <begin position="535"/>
        <end position="546"/>
    </location>
</feature>
<evidence type="ECO:0000256" key="7">
    <source>
        <dbReference type="SAM" id="MobiDB-lite"/>
    </source>
</evidence>
<evidence type="ECO:0000313" key="11">
    <source>
        <dbReference type="EMBL" id="KAK6195869.1"/>
    </source>
</evidence>
<feature type="region of interest" description="Disordered" evidence="7">
    <location>
        <begin position="528"/>
        <end position="551"/>
    </location>
</feature>
<feature type="domain" description="SDA1 C-terminal" evidence="10">
    <location>
        <begin position="644"/>
        <end position="688"/>
    </location>
</feature>
<dbReference type="PANTHER" id="PTHR12730">
    <property type="entry name" value="HSDA/SDA1-RELATED"/>
    <property type="match status" value="1"/>
</dbReference>
<dbReference type="InterPro" id="IPR016024">
    <property type="entry name" value="ARM-type_fold"/>
</dbReference>
<feature type="domain" description="SDA1 N-terminal" evidence="9">
    <location>
        <begin position="63"/>
        <end position="430"/>
    </location>
</feature>
<feature type="compositionally biased region" description="Basic and acidic residues" evidence="7">
    <location>
        <begin position="606"/>
        <end position="640"/>
    </location>
</feature>
<comment type="subcellular location">
    <subcellularLocation>
        <location evidence="6">Nucleus</location>
        <location evidence="6">Nucleolus</location>
    </subcellularLocation>
</comment>
<name>A0AAN8QHU0_PATCE</name>
<accession>A0AAN8QHU0</accession>
<dbReference type="EMBL" id="JAZGQO010000001">
    <property type="protein sequence ID" value="KAK6195869.1"/>
    <property type="molecule type" value="Genomic_DNA"/>
</dbReference>
<dbReference type="PANTHER" id="PTHR12730:SF0">
    <property type="entry name" value="PROTEIN SDA1 HOMOLOG"/>
    <property type="match status" value="1"/>
</dbReference>
<sequence length="695" mass="81325">MSQKSRNNKLPDNLPQLQNLIKRDGASYREEFLQQYRHYQSHLEVFRLKPSKFIRTLNELVTFIAQIAQCYREELATYPQELCDILQTHGTVLDPTMRMTLVKALILLRNKNLIPATSVLELFFKLFRCQDKLLRKTLFNYIISDIKNVNAKHKDAKLNSTLQNFMYTMLRDNNHTAAKMSLDVMIDLYRRNIWNDAKVVNVISTACFSKVTKVLVAAMKFFLGHNEESDEEEDDYDSDNEQKEPTKQIKKAKVNLKIGKKTRKRMRKMDKELKMVKKVRHGKKAPNFNFSALHLLHDPQEFCEKLFQKLQTSNERFEVKLMMMDLISRLIGIHQLILCNFYPFLQKFLQPRQKEVTKLLLFAAQASHALVPPDLMEDVLKTIANNFITERNVTDAMAVGLNATREICARCPLAMGDDLLQDLVQYKSHRVKSVITAARSLLHFFRETDPDKLRRKDRGKPTEAQRELITNQYGEVNALNYIPGAEALSLSKDDDENGNEESDEWEECEDEDDSEGEWIDVHHDAELKASGSESESGDENEEELDEAERIKKAQEILSTRILTQAEFRRIQKRQLAKQLHDRPRGKKRKLDQVSRGELPHLSNIESIDKKHKSDKESKMAAHKAEKESREKQSYHRERSDPFASTTNKEKRKNKNFLMLRPKATQRRNKRSFREKQVLLRDNLLRRAKLRRKKKI</sequence>
<dbReference type="Pfam" id="PF21638">
    <property type="entry name" value="SDA1_C"/>
    <property type="match status" value="1"/>
</dbReference>
<keyword evidence="4 6" id="KW-0653">Protein transport</keyword>
<dbReference type="Pfam" id="PF05285">
    <property type="entry name" value="SDA1_dom"/>
    <property type="match status" value="1"/>
</dbReference>
<evidence type="ECO:0000256" key="3">
    <source>
        <dbReference type="ARBA" id="ARBA00022517"/>
    </source>
</evidence>
<proteinExistence type="inferred from homology"/>
<feature type="domain" description="SDA1 middle" evidence="8">
    <location>
        <begin position="489"/>
        <end position="621"/>
    </location>
</feature>
<evidence type="ECO:0000256" key="2">
    <source>
        <dbReference type="ARBA" id="ARBA00022448"/>
    </source>
</evidence>
<dbReference type="GO" id="GO:0015031">
    <property type="term" value="P:protein transport"/>
    <property type="evidence" value="ECO:0007669"/>
    <property type="project" value="UniProtKB-KW"/>
</dbReference>
<dbReference type="GO" id="GO:0000055">
    <property type="term" value="P:ribosomal large subunit export from nucleus"/>
    <property type="evidence" value="ECO:0007669"/>
    <property type="project" value="UniProtKB-UniRule"/>
</dbReference>
<evidence type="ECO:0000256" key="4">
    <source>
        <dbReference type="ARBA" id="ARBA00022927"/>
    </source>
</evidence>
<dbReference type="Proteomes" id="UP001347796">
    <property type="component" value="Unassembled WGS sequence"/>
</dbReference>
<comment type="caution">
    <text evidence="11">The sequence shown here is derived from an EMBL/GenBank/DDBJ whole genome shotgun (WGS) entry which is preliminary data.</text>
</comment>
<reference evidence="11 12" key="1">
    <citation type="submission" date="2024-01" db="EMBL/GenBank/DDBJ databases">
        <title>The genome of the rayed Mediterranean limpet Patella caerulea (Linnaeus, 1758).</title>
        <authorList>
            <person name="Anh-Thu Weber A."/>
            <person name="Halstead-Nussloch G."/>
        </authorList>
    </citation>
    <scope>NUCLEOTIDE SEQUENCE [LARGE SCALE GENOMIC DNA]</scope>
    <source>
        <strain evidence="11">AATW-2023a</strain>
        <tissue evidence="11">Whole specimen</tissue>
    </source>
</reference>
<comment type="function">
    <text evidence="6">Required for 60S pre-ribosomal subunits export to the cytoplasm.</text>
</comment>
<evidence type="ECO:0000259" key="10">
    <source>
        <dbReference type="Pfam" id="PF21638"/>
    </source>
</evidence>
<protein>
    <recommendedName>
        <fullName evidence="6">Protein SDA1</fullName>
    </recommendedName>
</protein>
<dbReference type="SUPFAM" id="SSF48371">
    <property type="entry name" value="ARM repeat"/>
    <property type="match status" value="1"/>
</dbReference>
<evidence type="ECO:0000259" key="8">
    <source>
        <dbReference type="Pfam" id="PF05285"/>
    </source>
</evidence>
<dbReference type="GO" id="GO:0042273">
    <property type="term" value="P:ribosomal large subunit biogenesis"/>
    <property type="evidence" value="ECO:0007669"/>
    <property type="project" value="UniProtKB-UniRule"/>
</dbReference>
<feature type="compositionally biased region" description="Acidic residues" evidence="7">
    <location>
        <begin position="493"/>
        <end position="515"/>
    </location>
</feature>
<dbReference type="GO" id="GO:0005730">
    <property type="term" value="C:nucleolus"/>
    <property type="evidence" value="ECO:0007669"/>
    <property type="project" value="UniProtKB-SubCell"/>
</dbReference>
<feature type="region of interest" description="Disordered" evidence="7">
    <location>
        <begin position="488"/>
        <end position="515"/>
    </location>
</feature>
<keyword evidence="3 6" id="KW-0690">Ribosome biogenesis</keyword>
<feature type="region of interest" description="Disordered" evidence="7">
    <location>
        <begin position="574"/>
        <end position="675"/>
    </location>
</feature>
<evidence type="ECO:0000256" key="1">
    <source>
        <dbReference type="ARBA" id="ARBA00005783"/>
    </source>
</evidence>